<dbReference type="InterPro" id="IPR005829">
    <property type="entry name" value="Sugar_transporter_CS"/>
</dbReference>
<keyword evidence="10" id="KW-1185">Reference proteome</keyword>
<feature type="transmembrane region" description="Helical" evidence="7">
    <location>
        <begin position="370"/>
        <end position="389"/>
    </location>
</feature>
<keyword evidence="4 7" id="KW-0812">Transmembrane</keyword>
<dbReference type="PROSITE" id="PS50850">
    <property type="entry name" value="MFS"/>
    <property type="match status" value="1"/>
</dbReference>
<feature type="transmembrane region" description="Helical" evidence="7">
    <location>
        <begin position="85"/>
        <end position="103"/>
    </location>
</feature>
<dbReference type="InterPro" id="IPR020846">
    <property type="entry name" value="MFS_dom"/>
</dbReference>
<dbReference type="PANTHER" id="PTHR23521:SF2">
    <property type="entry name" value="TRANSPORTER MFS SUPERFAMILY"/>
    <property type="match status" value="1"/>
</dbReference>
<evidence type="ECO:0000256" key="3">
    <source>
        <dbReference type="ARBA" id="ARBA00022475"/>
    </source>
</evidence>
<dbReference type="Gene3D" id="1.20.1250.20">
    <property type="entry name" value="MFS general substrate transporter like domains"/>
    <property type="match status" value="2"/>
</dbReference>
<feature type="domain" description="Major facilitator superfamily (MFS) profile" evidence="8">
    <location>
        <begin position="19"/>
        <end position="394"/>
    </location>
</feature>
<feature type="transmembrane region" description="Helical" evidence="7">
    <location>
        <begin position="249"/>
        <end position="269"/>
    </location>
</feature>
<protein>
    <submittedName>
        <fullName evidence="9">Putative MFS-type transporter YfkF</fullName>
    </submittedName>
</protein>
<feature type="transmembrane region" description="Helical" evidence="7">
    <location>
        <begin position="304"/>
        <end position="329"/>
    </location>
</feature>
<dbReference type="RefSeq" id="WP_342671971.1">
    <property type="nucleotide sequence ID" value="NZ_MDER01000025.1"/>
</dbReference>
<feature type="transmembrane region" description="Helical" evidence="7">
    <location>
        <begin position="210"/>
        <end position="229"/>
    </location>
</feature>
<keyword evidence="5 7" id="KW-1133">Transmembrane helix</keyword>
<dbReference type="InterPro" id="IPR036259">
    <property type="entry name" value="MFS_trans_sf"/>
</dbReference>
<proteinExistence type="predicted"/>
<sequence>MLKTSSQHSQSIHSVSKIHFAILIIAIIVAGISQGMLLPVLAIFLEKMGVSSTLNGLNAAVLYIGSFGMTLVAERLLGVLGFKKLMLGGLLLVLITLPLFPVYPSIAFWFVLRLLVGIGDSAVHYSAQLWVLMVTPSEHRGRNLSIYGMSYGIGFSIGPLGIKLLDWGIYAPFLLLAGLFLIVVMLVIWKLPNGTPEKTATNEPAQRRFVKSYSWAWYALIPAFLYGYMEAAMNSNFPVYGLRVGFSTGDIAFLLPFIGIGGLILQLPLGILSDRYGRKKMLMICGGLGGLLFLFVPMAETNMIAIAAIFALAGGLIGSFFSLGLAYAADMLPKMYLPAANVLASFHFNAGSIIGPALGGKGIEMGSTASLFWVLGGCYMIFAATGFIFKEKSK</sequence>
<dbReference type="InterPro" id="IPR047200">
    <property type="entry name" value="MFS_YcaD-like"/>
</dbReference>
<feature type="transmembrane region" description="Helical" evidence="7">
    <location>
        <begin position="336"/>
        <end position="358"/>
    </location>
</feature>
<keyword evidence="3" id="KW-1003">Cell membrane</keyword>
<feature type="transmembrane region" description="Helical" evidence="7">
    <location>
        <begin position="281"/>
        <end position="298"/>
    </location>
</feature>
<evidence type="ECO:0000256" key="7">
    <source>
        <dbReference type="SAM" id="Phobius"/>
    </source>
</evidence>
<comment type="subcellular location">
    <subcellularLocation>
        <location evidence="1">Cell membrane</location>
        <topology evidence="1">Multi-pass membrane protein</topology>
    </subcellularLocation>
</comment>
<accession>A0A1E3LAT1</accession>
<reference evidence="9 10" key="1">
    <citation type="submission" date="2016-08" db="EMBL/GenBank/DDBJ databases">
        <title>Genome sequencing of Paenibacillus sp. TI45-13ar, isolated from Korean traditional nuruk.</title>
        <authorList>
            <person name="Kim S.-J."/>
        </authorList>
    </citation>
    <scope>NUCLEOTIDE SEQUENCE [LARGE SCALE GENOMIC DNA]</scope>
    <source>
        <strain evidence="9 10">TI45-13ar</strain>
    </source>
</reference>
<keyword evidence="6 7" id="KW-0472">Membrane</keyword>
<evidence type="ECO:0000256" key="1">
    <source>
        <dbReference type="ARBA" id="ARBA00004651"/>
    </source>
</evidence>
<dbReference type="InterPro" id="IPR011701">
    <property type="entry name" value="MFS"/>
</dbReference>
<comment type="caution">
    <text evidence="9">The sequence shown here is derived from an EMBL/GenBank/DDBJ whole genome shotgun (WGS) entry which is preliminary data.</text>
</comment>
<evidence type="ECO:0000313" key="10">
    <source>
        <dbReference type="Proteomes" id="UP000094578"/>
    </source>
</evidence>
<dbReference type="SUPFAM" id="SSF103473">
    <property type="entry name" value="MFS general substrate transporter"/>
    <property type="match status" value="1"/>
</dbReference>
<dbReference type="CDD" id="cd17477">
    <property type="entry name" value="MFS_YcaD_like"/>
    <property type="match status" value="1"/>
</dbReference>
<evidence type="ECO:0000256" key="5">
    <source>
        <dbReference type="ARBA" id="ARBA00022989"/>
    </source>
</evidence>
<feature type="transmembrane region" description="Helical" evidence="7">
    <location>
        <begin position="20"/>
        <end position="44"/>
    </location>
</feature>
<dbReference type="AlphaFoldDB" id="A0A1E3LAT1"/>
<feature type="transmembrane region" description="Helical" evidence="7">
    <location>
        <begin position="56"/>
        <end position="73"/>
    </location>
</feature>
<name>A0A1E3LAT1_9BACL</name>
<dbReference type="EMBL" id="MDER01000025">
    <property type="protein sequence ID" value="ODP30030.1"/>
    <property type="molecule type" value="Genomic_DNA"/>
</dbReference>
<evidence type="ECO:0000256" key="2">
    <source>
        <dbReference type="ARBA" id="ARBA00022448"/>
    </source>
</evidence>
<evidence type="ECO:0000313" key="9">
    <source>
        <dbReference type="EMBL" id="ODP30030.1"/>
    </source>
</evidence>
<evidence type="ECO:0000256" key="4">
    <source>
        <dbReference type="ARBA" id="ARBA00022692"/>
    </source>
</evidence>
<dbReference type="Proteomes" id="UP000094578">
    <property type="component" value="Unassembled WGS sequence"/>
</dbReference>
<dbReference type="GO" id="GO:0022857">
    <property type="term" value="F:transmembrane transporter activity"/>
    <property type="evidence" value="ECO:0007669"/>
    <property type="project" value="InterPro"/>
</dbReference>
<evidence type="ECO:0000256" key="6">
    <source>
        <dbReference type="ARBA" id="ARBA00023136"/>
    </source>
</evidence>
<keyword evidence="2" id="KW-0813">Transport</keyword>
<feature type="transmembrane region" description="Helical" evidence="7">
    <location>
        <begin position="168"/>
        <end position="189"/>
    </location>
</feature>
<evidence type="ECO:0000259" key="8">
    <source>
        <dbReference type="PROSITE" id="PS50850"/>
    </source>
</evidence>
<dbReference type="GO" id="GO:0005886">
    <property type="term" value="C:plasma membrane"/>
    <property type="evidence" value="ECO:0007669"/>
    <property type="project" value="UniProtKB-SubCell"/>
</dbReference>
<dbReference type="PATRIC" id="fig|1886670.3.peg.501"/>
<dbReference type="PROSITE" id="PS00216">
    <property type="entry name" value="SUGAR_TRANSPORT_1"/>
    <property type="match status" value="1"/>
</dbReference>
<dbReference type="Pfam" id="PF07690">
    <property type="entry name" value="MFS_1"/>
    <property type="match status" value="1"/>
</dbReference>
<dbReference type="PANTHER" id="PTHR23521">
    <property type="entry name" value="TRANSPORTER MFS SUPERFAMILY"/>
    <property type="match status" value="1"/>
</dbReference>
<dbReference type="STRING" id="1886670.PTI45_00483"/>
<organism evidence="9 10">
    <name type="scientific">Paenibacillus nuruki</name>
    <dbReference type="NCBI Taxonomy" id="1886670"/>
    <lineage>
        <taxon>Bacteria</taxon>
        <taxon>Bacillati</taxon>
        <taxon>Bacillota</taxon>
        <taxon>Bacilli</taxon>
        <taxon>Bacillales</taxon>
        <taxon>Paenibacillaceae</taxon>
        <taxon>Paenibacillus</taxon>
    </lineage>
</organism>
<gene>
    <name evidence="9" type="ORF">PTI45_00483</name>
</gene>